<dbReference type="Proteomes" id="UP000094527">
    <property type="component" value="Unassembled WGS sequence"/>
</dbReference>
<feature type="non-terminal residue" evidence="2">
    <location>
        <position position="1"/>
    </location>
</feature>
<feature type="compositionally biased region" description="Low complexity" evidence="1">
    <location>
        <begin position="198"/>
        <end position="236"/>
    </location>
</feature>
<reference evidence="2 3" key="1">
    <citation type="journal article" date="2016" name="Genome Biol. Evol.">
        <title>Gene Family Evolution Reflects Adaptation to Soil Environmental Stressors in the Genome of the Collembolan Orchesella cincta.</title>
        <authorList>
            <person name="Faddeeva-Vakhrusheva A."/>
            <person name="Derks M.F."/>
            <person name="Anvar S.Y."/>
            <person name="Agamennone V."/>
            <person name="Suring W."/>
            <person name="Smit S."/>
            <person name="van Straalen N.M."/>
            <person name="Roelofs D."/>
        </authorList>
    </citation>
    <scope>NUCLEOTIDE SEQUENCE [LARGE SCALE GENOMIC DNA]</scope>
    <source>
        <tissue evidence="2">Mixed pool</tissue>
    </source>
</reference>
<gene>
    <name evidence="2" type="ORF">Ocin01_04974</name>
</gene>
<feature type="compositionally biased region" description="Low complexity" evidence="1">
    <location>
        <begin position="43"/>
        <end position="53"/>
    </location>
</feature>
<protein>
    <submittedName>
        <fullName evidence="2">Uncharacterized protein</fullName>
    </submittedName>
</protein>
<sequence length="236" mass="23690">GSQPGSRAGSKPPSRAGSNVSLDSTDDAGSRIPVRRSASLKRGSSGAAFGSGSPRTPLATSTPVSSRAPFSLSTNVNGSGISRGPSTERAHSFTRPSSATPIKRTGSSSSIHSVSSLTNSGSRSRIPRFVGDTGSGEPSLDRSRTPSSSNIPGSVSQSAPRSRTPSSSNIPVAVAQSTRTRTPSGSNVSFSLAGGSGTTTTTTTTSSAGGRVTRTSTTSDAATKSSSFSRSSFQQD</sequence>
<accession>A0A1D2N8Z4</accession>
<feature type="compositionally biased region" description="Polar residues" evidence="1">
    <location>
        <begin position="71"/>
        <end position="80"/>
    </location>
</feature>
<evidence type="ECO:0000256" key="1">
    <source>
        <dbReference type="SAM" id="MobiDB-lite"/>
    </source>
</evidence>
<name>A0A1D2N8Z4_ORCCI</name>
<dbReference type="EMBL" id="LJIJ01000142">
    <property type="protein sequence ID" value="ODN01707.1"/>
    <property type="molecule type" value="Genomic_DNA"/>
</dbReference>
<proteinExistence type="predicted"/>
<dbReference type="STRING" id="48709.A0A1D2N8Z4"/>
<dbReference type="AlphaFoldDB" id="A0A1D2N8Z4"/>
<feature type="compositionally biased region" description="Polar residues" evidence="1">
    <location>
        <begin position="145"/>
        <end position="190"/>
    </location>
</feature>
<evidence type="ECO:0000313" key="3">
    <source>
        <dbReference type="Proteomes" id="UP000094527"/>
    </source>
</evidence>
<comment type="caution">
    <text evidence="2">The sequence shown here is derived from an EMBL/GenBank/DDBJ whole genome shotgun (WGS) entry which is preliminary data.</text>
</comment>
<feature type="compositionally biased region" description="Low complexity" evidence="1">
    <location>
        <begin position="107"/>
        <end position="120"/>
    </location>
</feature>
<organism evidence="2 3">
    <name type="scientific">Orchesella cincta</name>
    <name type="common">Springtail</name>
    <name type="synonym">Podura cincta</name>
    <dbReference type="NCBI Taxonomy" id="48709"/>
    <lineage>
        <taxon>Eukaryota</taxon>
        <taxon>Metazoa</taxon>
        <taxon>Ecdysozoa</taxon>
        <taxon>Arthropoda</taxon>
        <taxon>Hexapoda</taxon>
        <taxon>Collembola</taxon>
        <taxon>Entomobryomorpha</taxon>
        <taxon>Entomobryoidea</taxon>
        <taxon>Orchesellidae</taxon>
        <taxon>Orchesellinae</taxon>
        <taxon>Orchesella</taxon>
    </lineage>
</organism>
<dbReference type="OrthoDB" id="7692432at2759"/>
<keyword evidence="3" id="KW-1185">Reference proteome</keyword>
<feature type="region of interest" description="Disordered" evidence="1">
    <location>
        <begin position="1"/>
        <end position="236"/>
    </location>
</feature>
<evidence type="ECO:0000313" key="2">
    <source>
        <dbReference type="EMBL" id="ODN01707.1"/>
    </source>
</evidence>